<dbReference type="eggNOG" id="KOG1721">
    <property type="taxonomic scope" value="Eukaryota"/>
</dbReference>
<keyword evidence="5" id="KW-0539">Nucleus</keyword>
<dbReference type="VEuPathDB" id="FungiDB:NECHADRAFT_83268"/>
<feature type="compositionally biased region" description="Low complexity" evidence="6">
    <location>
        <begin position="139"/>
        <end position="150"/>
    </location>
</feature>
<feature type="region of interest" description="Disordered" evidence="6">
    <location>
        <begin position="136"/>
        <end position="177"/>
    </location>
</feature>
<proteinExistence type="predicted"/>
<keyword evidence="9" id="KW-1185">Reference proteome</keyword>
<dbReference type="CDD" id="cd00067">
    <property type="entry name" value="GAL4"/>
    <property type="match status" value="1"/>
</dbReference>
<dbReference type="Gene3D" id="4.10.240.10">
    <property type="entry name" value="Zn(2)-C6 fungal-type DNA-binding domain"/>
    <property type="match status" value="1"/>
</dbReference>
<keyword evidence="1" id="KW-0479">Metal-binding</keyword>
<dbReference type="AlphaFoldDB" id="C7Z3J2"/>
<dbReference type="InterPro" id="IPR007219">
    <property type="entry name" value="XnlR_reg_dom"/>
</dbReference>
<dbReference type="SUPFAM" id="SSF57701">
    <property type="entry name" value="Zn2/Cys6 DNA-binding domain"/>
    <property type="match status" value="1"/>
</dbReference>
<evidence type="ECO:0000256" key="2">
    <source>
        <dbReference type="ARBA" id="ARBA00022833"/>
    </source>
</evidence>
<dbReference type="Proteomes" id="UP000005206">
    <property type="component" value="Chromosome 8"/>
</dbReference>
<dbReference type="OMA" id="GHMQFTW"/>
<keyword evidence="4" id="KW-0804">Transcription</keyword>
<dbReference type="PANTHER" id="PTHR47660">
    <property type="entry name" value="TRANSCRIPTION FACTOR WITH C2H2 AND ZN(2)-CYS(6) DNA BINDING DOMAIN (EUROFUNG)-RELATED-RELATED"/>
    <property type="match status" value="1"/>
</dbReference>
<evidence type="ECO:0000256" key="1">
    <source>
        <dbReference type="ARBA" id="ARBA00022723"/>
    </source>
</evidence>
<keyword evidence="3" id="KW-0805">Transcription regulation</keyword>
<dbReference type="SMART" id="SM00066">
    <property type="entry name" value="GAL4"/>
    <property type="match status" value="1"/>
</dbReference>
<dbReference type="GO" id="GO:0006351">
    <property type="term" value="P:DNA-templated transcription"/>
    <property type="evidence" value="ECO:0007669"/>
    <property type="project" value="InterPro"/>
</dbReference>
<dbReference type="InterPro" id="IPR001138">
    <property type="entry name" value="Zn2Cys6_DnaBD"/>
</dbReference>
<accession>C7Z3J2</accession>
<keyword evidence="2" id="KW-0862">Zinc</keyword>
<dbReference type="GO" id="GO:0003677">
    <property type="term" value="F:DNA binding"/>
    <property type="evidence" value="ECO:0007669"/>
    <property type="project" value="InterPro"/>
</dbReference>
<dbReference type="PROSITE" id="PS00463">
    <property type="entry name" value="ZN2_CY6_FUNGAL_1"/>
    <property type="match status" value="1"/>
</dbReference>
<gene>
    <name evidence="8" type="ORF">NECHADRAFT_83268</name>
</gene>
<dbReference type="GO" id="GO:0008270">
    <property type="term" value="F:zinc ion binding"/>
    <property type="evidence" value="ECO:0007669"/>
    <property type="project" value="InterPro"/>
</dbReference>
<evidence type="ECO:0000256" key="6">
    <source>
        <dbReference type="SAM" id="MobiDB-lite"/>
    </source>
</evidence>
<dbReference type="EMBL" id="GG698909">
    <property type="protein sequence ID" value="EEU41320.1"/>
    <property type="molecule type" value="Genomic_DNA"/>
</dbReference>
<dbReference type="GO" id="GO:0000981">
    <property type="term" value="F:DNA-binding transcription factor activity, RNA polymerase II-specific"/>
    <property type="evidence" value="ECO:0007669"/>
    <property type="project" value="InterPro"/>
</dbReference>
<dbReference type="PANTHER" id="PTHR47660:SF2">
    <property type="entry name" value="TRANSCRIPTION FACTOR WITH C2H2 AND ZN(2)-CYS(6) DNA BINDING DOMAIN (EUROFUNG)"/>
    <property type="match status" value="1"/>
</dbReference>
<feature type="domain" description="Zn(2)-C6 fungal-type" evidence="7">
    <location>
        <begin position="103"/>
        <end position="132"/>
    </location>
</feature>
<protein>
    <recommendedName>
        <fullName evidence="7">Zn(2)-C6 fungal-type domain-containing protein</fullName>
    </recommendedName>
</protein>
<dbReference type="InterPro" id="IPR036864">
    <property type="entry name" value="Zn2-C6_fun-type_DNA-bd_sf"/>
</dbReference>
<evidence type="ECO:0000256" key="4">
    <source>
        <dbReference type="ARBA" id="ARBA00023163"/>
    </source>
</evidence>
<dbReference type="Pfam" id="PF04082">
    <property type="entry name" value="Fungal_trans"/>
    <property type="match status" value="1"/>
</dbReference>
<evidence type="ECO:0000256" key="5">
    <source>
        <dbReference type="ARBA" id="ARBA00023242"/>
    </source>
</evidence>
<evidence type="ECO:0000259" key="7">
    <source>
        <dbReference type="PROSITE" id="PS50048"/>
    </source>
</evidence>
<evidence type="ECO:0000313" key="9">
    <source>
        <dbReference type="Proteomes" id="UP000005206"/>
    </source>
</evidence>
<reference evidence="8 9" key="1">
    <citation type="journal article" date="2009" name="PLoS Genet.">
        <title>The genome of Nectria haematococca: contribution of supernumerary chromosomes to gene expansion.</title>
        <authorList>
            <person name="Coleman J.J."/>
            <person name="Rounsley S.D."/>
            <person name="Rodriguez-Carres M."/>
            <person name="Kuo A."/>
            <person name="Wasmann C.C."/>
            <person name="Grimwood J."/>
            <person name="Schmutz J."/>
            <person name="Taga M."/>
            <person name="White G.J."/>
            <person name="Zhou S."/>
            <person name="Schwartz D.C."/>
            <person name="Freitag M."/>
            <person name="Ma L.J."/>
            <person name="Danchin E.G."/>
            <person name="Henrissat B."/>
            <person name="Coutinho P.M."/>
            <person name="Nelson D.R."/>
            <person name="Straney D."/>
            <person name="Napoli C.A."/>
            <person name="Barker B.M."/>
            <person name="Gribskov M."/>
            <person name="Rep M."/>
            <person name="Kroken S."/>
            <person name="Molnar I."/>
            <person name="Rensing C."/>
            <person name="Kennell J.C."/>
            <person name="Zamora J."/>
            <person name="Farman M.L."/>
            <person name="Selker E.U."/>
            <person name="Salamov A."/>
            <person name="Shapiro H."/>
            <person name="Pangilinan J."/>
            <person name="Lindquist E."/>
            <person name="Lamers C."/>
            <person name="Grigoriev I.V."/>
            <person name="Geiser D.M."/>
            <person name="Covert S.F."/>
            <person name="Temporini E."/>
            <person name="Vanetten H.D."/>
        </authorList>
    </citation>
    <scope>NUCLEOTIDE SEQUENCE [LARGE SCALE GENOMIC DNA]</scope>
    <source>
        <strain evidence="9">ATCC MYA-4622 / CBS 123669 / FGSC 9596 / NRRL 45880 / 77-13-4</strain>
    </source>
</reference>
<dbReference type="HOGENOM" id="CLU_003487_0_1_1"/>
<dbReference type="RefSeq" id="XP_003047033.1">
    <property type="nucleotide sequence ID" value="XM_003046987.1"/>
</dbReference>
<dbReference type="Pfam" id="PF00172">
    <property type="entry name" value="Zn_clus"/>
    <property type="match status" value="1"/>
</dbReference>
<dbReference type="KEGG" id="nhe:NECHADRAFT_83268"/>
<organism evidence="8 9">
    <name type="scientific">Fusarium vanettenii (strain ATCC MYA-4622 / CBS 123669 / FGSC 9596 / NRRL 45880 / 77-13-4)</name>
    <name type="common">Fusarium solani subsp. pisi</name>
    <dbReference type="NCBI Taxonomy" id="660122"/>
    <lineage>
        <taxon>Eukaryota</taxon>
        <taxon>Fungi</taxon>
        <taxon>Dikarya</taxon>
        <taxon>Ascomycota</taxon>
        <taxon>Pezizomycotina</taxon>
        <taxon>Sordariomycetes</taxon>
        <taxon>Hypocreomycetidae</taxon>
        <taxon>Hypocreales</taxon>
        <taxon>Nectriaceae</taxon>
        <taxon>Fusarium</taxon>
        <taxon>Fusarium solani species complex</taxon>
        <taxon>Fusarium vanettenii</taxon>
    </lineage>
</organism>
<dbReference type="PROSITE" id="PS50048">
    <property type="entry name" value="ZN2_CY6_FUNGAL_2"/>
    <property type="match status" value="1"/>
</dbReference>
<name>C7Z3J2_FUSV7</name>
<evidence type="ECO:0000256" key="3">
    <source>
        <dbReference type="ARBA" id="ARBA00023015"/>
    </source>
</evidence>
<sequence>MSHSPPLPISDDNNVMVAKDVAEPDQPGRQLQDINSRFPKPFTGNRNLMCAPIVTKDSQGPAFRTAIDNGFRDILKRHVVIHTEPNPGHRAGPTKKRTRVVRACTSCADSKLRCQGTDPCQRCRDKGLKCIYAKRPRPSTVSSGSTSKTTAPRMEASPDPSEQEEPACPSAEREESIGMPSEEAFVDASDTSCANQVDLPASQAHSVSHSDTTRQIFSPTSFDTELLTDDADIFADFLKEIIQPGGANNDMESDSAGSMDPALKDILNFSGWDTLSSMDHDFPSENPWQLPAPFRQEALHSPRPASLRGYGTLSGAEIDFKQSLWSWTPREGEHWRSQTTELIPCLDDLVSETTAQNPQTYVCPRILSSTRHRLLSALLSVAGEANYERVLSTFPSAATLDYLLSRDLQRRGEEPDSWIHQATFDPNLACPQLVIGLVISGAFRCGHALFWKLGLALLELHLELNLRMFSSNGRNTRLIAPIQSYVLTIEAGLWSGDSRRLEMCEAFSSSLMTMARRAGYLQLDSFKGPLPHADDSSDVLDLKWRMWVDHESRKRLAIHLLHLFTQFSLALLTPPLVTFIEMSIPLPAARSLWDASSAEDWRSAYFALENQNLSSLPLLRSCCANFSPLLQLGDVHDARCTALAILSGLWLHVWQYKDRVNARNIAPDSMHANNALIIQSLQQETREALEAFKSIHIQLNGSMEPSLQILHEQQLMHLCISLEDVQYLAGKAGETEARRVLQLLNVWVSARASRQAIWHAGQIIRAGRQELNPTLRASTVIAVYHASLTLWVYSILSTSQQQLQGLHVGGEPLALMDGGDTPAVQRFLLMSGAKAAITCHTGDMQPIRIHISQTPTIMATIASLLWETYRTTCQRECPSLVDNLTRLMDRLGRAAESIHYAADLCNLLM</sequence>
<dbReference type="OrthoDB" id="40579at2759"/>
<dbReference type="GeneID" id="9675779"/>
<evidence type="ECO:0000313" key="8">
    <source>
        <dbReference type="EMBL" id="EEU41320.1"/>
    </source>
</evidence>
<dbReference type="InParanoid" id="C7Z3J2"/>